<organism evidence="1 2">
    <name type="scientific">Mucilaginibacter pankratovii</name>
    <dbReference type="NCBI Taxonomy" id="2772110"/>
    <lineage>
        <taxon>Bacteria</taxon>
        <taxon>Pseudomonadati</taxon>
        <taxon>Bacteroidota</taxon>
        <taxon>Sphingobacteriia</taxon>
        <taxon>Sphingobacteriales</taxon>
        <taxon>Sphingobacteriaceae</taxon>
        <taxon>Mucilaginibacter</taxon>
    </lineage>
</organism>
<sequence length="64" mass="7059">MATGTSISGLVLAGKTFPAKTNNCASTDHFIEREPRQHTIGTSVMTYQFARHLLLWMPLKAPVD</sequence>
<reference evidence="1 2" key="1">
    <citation type="submission" date="2020-09" db="EMBL/GenBank/DDBJ databases">
        <title>Novel species of Mucilaginibacter isolated from a glacier on the Tibetan Plateau.</title>
        <authorList>
            <person name="Liu Q."/>
            <person name="Xin Y.-H."/>
        </authorList>
    </citation>
    <scope>NUCLEOTIDE SEQUENCE [LARGE SCALE GENOMIC DNA]</scope>
    <source>
        <strain evidence="1 2">ZT4R22</strain>
    </source>
</reference>
<protein>
    <submittedName>
        <fullName evidence="1">Uncharacterized protein</fullName>
    </submittedName>
</protein>
<evidence type="ECO:0000313" key="2">
    <source>
        <dbReference type="Proteomes" id="UP000606600"/>
    </source>
</evidence>
<name>A0ABR7WLG1_9SPHI</name>
<dbReference type="EMBL" id="JACWMY010000002">
    <property type="protein sequence ID" value="MBD1363164.1"/>
    <property type="molecule type" value="Genomic_DNA"/>
</dbReference>
<gene>
    <name evidence="1" type="ORF">IDJ77_05005</name>
</gene>
<dbReference type="RefSeq" id="WP_191187829.1">
    <property type="nucleotide sequence ID" value="NZ_JACWMY010000002.1"/>
</dbReference>
<keyword evidence="2" id="KW-1185">Reference proteome</keyword>
<dbReference type="Proteomes" id="UP000606600">
    <property type="component" value="Unassembled WGS sequence"/>
</dbReference>
<comment type="caution">
    <text evidence="1">The sequence shown here is derived from an EMBL/GenBank/DDBJ whole genome shotgun (WGS) entry which is preliminary data.</text>
</comment>
<evidence type="ECO:0000313" key="1">
    <source>
        <dbReference type="EMBL" id="MBD1363164.1"/>
    </source>
</evidence>
<accession>A0ABR7WLG1</accession>
<proteinExistence type="predicted"/>